<feature type="domain" description="Glutathionylspermidine synthase pre-ATP-grasp-like" evidence="6">
    <location>
        <begin position="14"/>
        <end position="396"/>
    </location>
</feature>
<keyword evidence="4" id="KW-0067">ATP-binding</keyword>
<dbReference type="InterPro" id="IPR016185">
    <property type="entry name" value="PreATP-grasp_dom_sf"/>
</dbReference>
<gene>
    <name evidence="7" type="ORF">ID854_11265</name>
</gene>
<evidence type="ECO:0000256" key="2">
    <source>
        <dbReference type="ARBA" id="ARBA00022723"/>
    </source>
</evidence>
<dbReference type="Gene3D" id="3.30.1490.330">
    <property type="match status" value="1"/>
</dbReference>
<protein>
    <submittedName>
        <fullName evidence="7">Glutathionylspermidine synthase family protein</fullName>
    </submittedName>
</protein>
<dbReference type="EMBL" id="JACXBF010000244">
    <property type="protein sequence ID" value="MBD2801016.1"/>
    <property type="molecule type" value="Genomic_DNA"/>
</dbReference>
<evidence type="ECO:0000259" key="6">
    <source>
        <dbReference type="Pfam" id="PF03738"/>
    </source>
</evidence>
<keyword evidence="2" id="KW-0479">Metal-binding</keyword>
<reference evidence="7" key="1">
    <citation type="submission" date="2020-09" db="EMBL/GenBank/DDBJ databases">
        <authorList>
            <person name="Palma L."/>
            <person name="Caballero P."/>
            <person name="Berry C."/>
            <person name="Del Valle E."/>
        </authorList>
    </citation>
    <scope>NUCLEOTIDE SEQUENCE</scope>
    <source>
        <strain evidence="7">M</strain>
    </source>
</reference>
<reference evidence="7" key="2">
    <citation type="journal article" date="2024" name="Toxins">
        <title>Genome Sequence Analysis of Native Xenorhabdus Strains Isolated from Entomopathogenic Nematodes in Argentina.</title>
        <authorList>
            <person name="Palma L."/>
            <person name="Frizzo L."/>
            <person name="Kaiser S."/>
            <person name="Berry C."/>
            <person name="Caballero P."/>
            <person name="Bode H.B."/>
            <person name="Del Valle E.E."/>
        </authorList>
    </citation>
    <scope>NUCLEOTIDE SEQUENCE</scope>
    <source>
        <strain evidence="7">M</strain>
    </source>
</reference>
<accession>A0AAW3YUL2</accession>
<dbReference type="GO" id="GO:0016874">
    <property type="term" value="F:ligase activity"/>
    <property type="evidence" value="ECO:0007669"/>
    <property type="project" value="UniProtKB-KW"/>
</dbReference>
<evidence type="ECO:0000256" key="5">
    <source>
        <dbReference type="ARBA" id="ARBA00022842"/>
    </source>
</evidence>
<dbReference type="SUPFAM" id="SSF56059">
    <property type="entry name" value="Glutathione synthetase ATP-binding domain-like"/>
    <property type="match status" value="1"/>
</dbReference>
<dbReference type="GO" id="GO:0046872">
    <property type="term" value="F:metal ion binding"/>
    <property type="evidence" value="ECO:0007669"/>
    <property type="project" value="UniProtKB-KW"/>
</dbReference>
<name>A0AAW3YUL2_9GAMM</name>
<keyword evidence="1" id="KW-0436">Ligase</keyword>
<evidence type="ECO:0000256" key="1">
    <source>
        <dbReference type="ARBA" id="ARBA00022598"/>
    </source>
</evidence>
<dbReference type="AlphaFoldDB" id="A0AAW3YUL2"/>
<keyword evidence="5" id="KW-0460">Magnesium</keyword>
<dbReference type="Pfam" id="PF03738">
    <property type="entry name" value="GSP_synth"/>
    <property type="match status" value="1"/>
</dbReference>
<dbReference type="InterPro" id="IPR005494">
    <property type="entry name" value="GSPS_pre-ATP-grasp-like_dom"/>
</dbReference>
<evidence type="ECO:0000313" key="7">
    <source>
        <dbReference type="EMBL" id="MBD2801016.1"/>
    </source>
</evidence>
<evidence type="ECO:0000256" key="4">
    <source>
        <dbReference type="ARBA" id="ARBA00022840"/>
    </source>
</evidence>
<dbReference type="RefSeq" id="WP_323869029.1">
    <property type="nucleotide sequence ID" value="NZ_JACXBF010000244.1"/>
</dbReference>
<keyword evidence="3" id="KW-0547">Nucleotide-binding</keyword>
<sequence>MLRLPCQPRHNLDAIAAHYGFNFHTINNEIYWDESRAYRFTLNQIEQNIEEPTVELHQMCLDLVDRVAGDEALLDLLEIPQLYWETIAESWRRREPSLYGRMDFVWGGQGPVKLLEYNADTPTSLYEAAFFQWQWLVDVAGSGGIPRGADQFNAIQEKLIQRLALWRNENPFYLCCCRDSVEDRGTVLYLEDCAIQAGLDTRFIYMEDIGLGTAGVLTDLNDNVIKQAFKLYPWEWMLRDDYGPVLRHGRERWVEPIWKTILSNKGILPLLWRWHRGHPNLLPAYFASEVDNPGWRLEEEMGSAWQGFVCKPMFSREGANITMFSDRNGERQLVNAPGEYGDGSVIYQASALLPRFGDDYTLIGSWLVGDEAAGISIREDNSLITRDTSRFVPHFIA</sequence>
<evidence type="ECO:0000256" key="3">
    <source>
        <dbReference type="ARBA" id="ARBA00022741"/>
    </source>
</evidence>
<organism evidence="7">
    <name type="scientific">Xenorhabdus szentirmaii</name>
    <dbReference type="NCBI Taxonomy" id="290112"/>
    <lineage>
        <taxon>Bacteria</taxon>
        <taxon>Pseudomonadati</taxon>
        <taxon>Pseudomonadota</taxon>
        <taxon>Gammaproteobacteria</taxon>
        <taxon>Enterobacterales</taxon>
        <taxon>Morganellaceae</taxon>
        <taxon>Xenorhabdus</taxon>
    </lineage>
</organism>
<comment type="caution">
    <text evidence="7">The sequence shown here is derived from an EMBL/GenBank/DDBJ whole genome shotgun (WGS) entry which is preliminary data.</text>
</comment>
<proteinExistence type="predicted"/>
<dbReference type="Proteomes" id="UP001193920">
    <property type="component" value="Unassembled WGS sequence"/>
</dbReference>
<dbReference type="SUPFAM" id="SSF52440">
    <property type="entry name" value="PreATP-grasp domain"/>
    <property type="match status" value="1"/>
</dbReference>
<dbReference type="GO" id="GO:0005524">
    <property type="term" value="F:ATP binding"/>
    <property type="evidence" value="ECO:0007669"/>
    <property type="project" value="UniProtKB-KW"/>
</dbReference>